<accession>A0A1E3M2C9</accession>
<sequence>MDICIGGILNGKVRKNNENYFSIGNPHSDDVTEYHKQYFHLDGKLLSFWVCNEINFQEASRIAESFFKKEQSFIK</sequence>
<gene>
    <name evidence="1" type="ORF">AUO97_13570</name>
</gene>
<dbReference type="RefSeq" id="WP_000350298.1">
    <property type="nucleotide sequence ID" value="NZ_CAJHFD010000015.1"/>
</dbReference>
<name>A0A1E3M2C9_ACIBA</name>
<evidence type="ECO:0000313" key="2">
    <source>
        <dbReference type="Proteomes" id="UP000072389"/>
    </source>
</evidence>
<dbReference type="EMBL" id="CP018664">
    <property type="protein sequence ID" value="APP31786.1"/>
    <property type="molecule type" value="Genomic_DNA"/>
</dbReference>
<organism evidence="1 2">
    <name type="scientific">Acinetobacter baumannii</name>
    <dbReference type="NCBI Taxonomy" id="470"/>
    <lineage>
        <taxon>Bacteria</taxon>
        <taxon>Pseudomonadati</taxon>
        <taxon>Pseudomonadota</taxon>
        <taxon>Gammaproteobacteria</taxon>
        <taxon>Moraxellales</taxon>
        <taxon>Moraxellaceae</taxon>
        <taxon>Acinetobacter</taxon>
        <taxon>Acinetobacter calcoaceticus/baumannii complex</taxon>
    </lineage>
</organism>
<reference evidence="1 2" key="1">
    <citation type="journal article" date="2014" name="Antimicrob. Agents Chemother.">
        <title>Triclosan can select for an AdeIJK-overexpressing mutant of Acinetobacter baumannii ATCC 17978 that displays reduced susceptibility to multiple antibiotics.</title>
        <authorList>
            <person name="Fernando D.M."/>
            <person name="Xu W."/>
            <person name="Loewen P.C."/>
            <person name="Zhanel G.G."/>
            <person name="Kumar A."/>
        </authorList>
    </citation>
    <scope>NUCLEOTIDE SEQUENCE [LARGE SCALE GENOMIC DNA]</scope>
    <source>
        <strain evidence="2">ATCC 17978</strain>
    </source>
</reference>
<dbReference type="AlphaFoldDB" id="A0A1E3M2C9"/>
<dbReference type="Proteomes" id="UP000072389">
    <property type="component" value="Chromosome"/>
</dbReference>
<proteinExistence type="predicted"/>
<evidence type="ECO:0000313" key="1">
    <source>
        <dbReference type="EMBL" id="APP31786.1"/>
    </source>
</evidence>
<protein>
    <submittedName>
        <fullName evidence="1">Uncharacterized protein</fullName>
    </submittedName>
</protein>